<feature type="compositionally biased region" description="Acidic residues" evidence="1">
    <location>
        <begin position="107"/>
        <end position="116"/>
    </location>
</feature>
<accession>A0A821ZGV5</accession>
<gene>
    <name evidence="3" type="ORF">QYT958_LOCUS35993</name>
</gene>
<organism evidence="3 4">
    <name type="scientific">Rotaria socialis</name>
    <dbReference type="NCBI Taxonomy" id="392032"/>
    <lineage>
        <taxon>Eukaryota</taxon>
        <taxon>Metazoa</taxon>
        <taxon>Spiralia</taxon>
        <taxon>Gnathifera</taxon>
        <taxon>Rotifera</taxon>
        <taxon>Eurotatoria</taxon>
        <taxon>Bdelloidea</taxon>
        <taxon>Philodinida</taxon>
        <taxon>Philodinidae</taxon>
        <taxon>Rotaria</taxon>
    </lineage>
</organism>
<reference evidence="3" key="1">
    <citation type="submission" date="2021-02" db="EMBL/GenBank/DDBJ databases">
        <authorList>
            <person name="Nowell W R."/>
        </authorList>
    </citation>
    <scope>NUCLEOTIDE SEQUENCE</scope>
</reference>
<sequence length="123" mass="14052">MADGDFIEEFNITESDLDSAFNPTRRRGRQSKEEAIYGIWSTATERASNNATTTSSSYRRMPQGISFVSGGLKSGSKIEKKEKKKKPILIESYDSDEDDSDEKHDDEYDDDDDDIEIIEKKRK</sequence>
<evidence type="ECO:0000313" key="3">
    <source>
        <dbReference type="EMBL" id="CAF4979141.1"/>
    </source>
</evidence>
<evidence type="ECO:0000259" key="2">
    <source>
        <dbReference type="Pfam" id="PF12457"/>
    </source>
</evidence>
<feature type="region of interest" description="Disordered" evidence="1">
    <location>
        <begin position="47"/>
        <end position="123"/>
    </location>
</feature>
<proteinExistence type="predicted"/>
<evidence type="ECO:0000313" key="4">
    <source>
        <dbReference type="Proteomes" id="UP000663848"/>
    </source>
</evidence>
<comment type="caution">
    <text evidence="3">The sequence shown here is derived from an EMBL/GenBank/DDBJ whole genome shotgun (WGS) entry which is preliminary data.</text>
</comment>
<feature type="domain" description="Tuftelin interacting protein N-terminal" evidence="2">
    <location>
        <begin position="7"/>
        <end position="106"/>
    </location>
</feature>
<dbReference type="EMBL" id="CAJOBR010027984">
    <property type="protein sequence ID" value="CAF4979141.1"/>
    <property type="molecule type" value="Genomic_DNA"/>
</dbReference>
<dbReference type="Proteomes" id="UP000663848">
    <property type="component" value="Unassembled WGS sequence"/>
</dbReference>
<name>A0A821ZGV5_9BILA</name>
<dbReference type="AlphaFoldDB" id="A0A821ZGV5"/>
<dbReference type="Pfam" id="PF12457">
    <property type="entry name" value="TIP_N"/>
    <property type="match status" value="1"/>
</dbReference>
<feature type="compositionally biased region" description="Low complexity" evidence="1">
    <location>
        <begin position="47"/>
        <end position="60"/>
    </location>
</feature>
<evidence type="ECO:0000256" key="1">
    <source>
        <dbReference type="SAM" id="MobiDB-lite"/>
    </source>
</evidence>
<protein>
    <recommendedName>
        <fullName evidence="2">Tuftelin interacting protein N-terminal domain-containing protein</fullName>
    </recommendedName>
</protein>
<dbReference type="InterPro" id="IPR022159">
    <property type="entry name" value="STIP/TFIP11_N"/>
</dbReference>
<feature type="non-terminal residue" evidence="3">
    <location>
        <position position="1"/>
    </location>
</feature>